<dbReference type="InterPro" id="IPR027417">
    <property type="entry name" value="P-loop_NTPase"/>
</dbReference>
<feature type="domain" description="ABC transporter" evidence="5">
    <location>
        <begin position="57"/>
        <end position="276"/>
    </location>
</feature>
<dbReference type="InterPro" id="IPR003439">
    <property type="entry name" value="ABC_transporter-like_ATP-bd"/>
</dbReference>
<dbReference type="InterPro" id="IPR029439">
    <property type="entry name" value="Wzt_C"/>
</dbReference>
<evidence type="ECO:0000259" key="5">
    <source>
        <dbReference type="PROSITE" id="PS50893"/>
    </source>
</evidence>
<dbReference type="InterPro" id="IPR003593">
    <property type="entry name" value="AAA+_ATPase"/>
</dbReference>
<dbReference type="GO" id="GO:0016887">
    <property type="term" value="F:ATP hydrolysis activity"/>
    <property type="evidence" value="ECO:0007669"/>
    <property type="project" value="InterPro"/>
</dbReference>
<comment type="similarity">
    <text evidence="1">Belongs to the ABC transporter superfamily.</text>
</comment>
<evidence type="ECO:0000313" key="7">
    <source>
        <dbReference type="Proteomes" id="UP000094056"/>
    </source>
</evidence>
<evidence type="ECO:0000256" key="4">
    <source>
        <dbReference type="ARBA" id="ARBA00022840"/>
    </source>
</evidence>
<name>A0A1E3XFZ5_9BACT</name>
<dbReference type="Pfam" id="PF00005">
    <property type="entry name" value="ABC_tran"/>
    <property type="match status" value="1"/>
</dbReference>
<comment type="caution">
    <text evidence="6">The sequence shown here is derived from an EMBL/GenBank/DDBJ whole genome shotgun (WGS) entry which is preliminary data.</text>
</comment>
<keyword evidence="4 6" id="KW-0067">ATP-binding</keyword>
<dbReference type="EMBL" id="MAYW01000004">
    <property type="protein sequence ID" value="ODS34540.1"/>
    <property type="molecule type" value="Genomic_DNA"/>
</dbReference>
<dbReference type="CDD" id="cd03220">
    <property type="entry name" value="ABC_KpsT_Wzt"/>
    <property type="match status" value="1"/>
</dbReference>
<evidence type="ECO:0000313" key="6">
    <source>
        <dbReference type="EMBL" id="ODS34540.1"/>
    </source>
</evidence>
<dbReference type="Proteomes" id="UP000094056">
    <property type="component" value="Unassembled WGS sequence"/>
</dbReference>
<dbReference type="PANTHER" id="PTHR46743:SF2">
    <property type="entry name" value="TEICHOIC ACIDS EXPORT ATP-BINDING PROTEIN TAGH"/>
    <property type="match status" value="1"/>
</dbReference>
<dbReference type="CDD" id="cd10147">
    <property type="entry name" value="Wzt_C-like"/>
    <property type="match status" value="1"/>
</dbReference>
<dbReference type="PROSITE" id="PS50893">
    <property type="entry name" value="ABC_TRANSPORTER_2"/>
    <property type="match status" value="1"/>
</dbReference>
<keyword evidence="2" id="KW-0813">Transport</keyword>
<sequence>MSDTVIKFDSVSKSYKIHERGYRSFRGEFTNWTKRIAHSARRMANAAMPALWNAEPIPPGHSLQNDYLLWALKNVSFEVGKGETLGIIGANGSGKTTILRLLAKVTVPTKGNINVSGKVAPLIQVGAGFHPELTGGENIYLNAAIMGLNKKEIDERYNDIVSFAELEGFMDTPIKRYSSGMYVRLGFAVVANIDPDIFLIDEILSVGDLSFQRKCLDTMGKIRKTNKSIVFISHNLSAVKGLCDRVIWLDKGEILKEGNPSDVIDAYASYMASKSQFVNDISYVGGKTRWGTGEARFTSVKVLNSKGAEVDSFTPGDKVTIRLEYEAYKEIVSPVFWVGLFNEDEVRIFGSYCNKERVGEYSINGKGKLECVIDSLLMRPGNYYVMVGIYGEVGNLAIDRIGRACVFTVIHRNDSTFEKYNGYGALGVVNFQHTWRKGTSKDINM</sequence>
<dbReference type="PANTHER" id="PTHR46743">
    <property type="entry name" value="TEICHOIC ACIDS EXPORT ATP-BINDING PROTEIN TAGH"/>
    <property type="match status" value="1"/>
</dbReference>
<dbReference type="GO" id="GO:0016020">
    <property type="term" value="C:membrane"/>
    <property type="evidence" value="ECO:0007669"/>
    <property type="project" value="InterPro"/>
</dbReference>
<dbReference type="InterPro" id="IPR050683">
    <property type="entry name" value="Bact_Polysacc_Export_ATP-bd"/>
</dbReference>
<organism evidence="6 7">
    <name type="scientific">Candidatus Scalindua rubra</name>
    <dbReference type="NCBI Taxonomy" id="1872076"/>
    <lineage>
        <taxon>Bacteria</taxon>
        <taxon>Pseudomonadati</taxon>
        <taxon>Planctomycetota</taxon>
        <taxon>Candidatus Brocadiia</taxon>
        <taxon>Candidatus Brocadiales</taxon>
        <taxon>Candidatus Scalinduaceae</taxon>
        <taxon>Candidatus Scalindua</taxon>
    </lineage>
</organism>
<dbReference type="AlphaFoldDB" id="A0A1E3XFZ5"/>
<protein>
    <submittedName>
        <fullName evidence="6">ATP-binding protein Wzt of ABC-transporter involved in LPS biosynthesis</fullName>
    </submittedName>
</protein>
<evidence type="ECO:0000256" key="3">
    <source>
        <dbReference type="ARBA" id="ARBA00022741"/>
    </source>
</evidence>
<dbReference type="Pfam" id="PF14524">
    <property type="entry name" value="Wzt_C"/>
    <property type="match status" value="1"/>
</dbReference>
<dbReference type="InterPro" id="IPR015860">
    <property type="entry name" value="ABC_transpr_TagH-like"/>
</dbReference>
<reference evidence="6 7" key="1">
    <citation type="submission" date="2016-07" db="EMBL/GenBank/DDBJ databases">
        <title>Draft genome of Scalindua rubra, obtained from a brine-seawater interface in the Red Sea, sheds light on salt adaptation in anammox bacteria.</title>
        <authorList>
            <person name="Speth D.R."/>
            <person name="Lagkouvardos I."/>
            <person name="Wang Y."/>
            <person name="Qian P.-Y."/>
            <person name="Dutilh B.E."/>
            <person name="Jetten M.S."/>
        </authorList>
    </citation>
    <scope>NUCLEOTIDE SEQUENCE [LARGE SCALE GENOMIC DNA]</scope>
    <source>
        <strain evidence="6">BSI-1</strain>
    </source>
</reference>
<proteinExistence type="inferred from homology"/>
<dbReference type="SMART" id="SM00382">
    <property type="entry name" value="AAA"/>
    <property type="match status" value="1"/>
</dbReference>
<dbReference type="GO" id="GO:0005524">
    <property type="term" value="F:ATP binding"/>
    <property type="evidence" value="ECO:0007669"/>
    <property type="project" value="UniProtKB-KW"/>
</dbReference>
<gene>
    <name evidence="6" type="primary">wzt_1</name>
    <name evidence="6" type="ORF">SCARUB_00275</name>
</gene>
<dbReference type="Gene3D" id="2.70.50.60">
    <property type="entry name" value="abc- transporter (atp binding component) like domain"/>
    <property type="match status" value="1"/>
</dbReference>
<dbReference type="GO" id="GO:0140359">
    <property type="term" value="F:ABC-type transporter activity"/>
    <property type="evidence" value="ECO:0007669"/>
    <property type="project" value="InterPro"/>
</dbReference>
<dbReference type="Gene3D" id="3.40.50.300">
    <property type="entry name" value="P-loop containing nucleotide triphosphate hydrolases"/>
    <property type="match status" value="1"/>
</dbReference>
<evidence type="ECO:0000256" key="2">
    <source>
        <dbReference type="ARBA" id="ARBA00022448"/>
    </source>
</evidence>
<dbReference type="SUPFAM" id="SSF52540">
    <property type="entry name" value="P-loop containing nucleoside triphosphate hydrolases"/>
    <property type="match status" value="1"/>
</dbReference>
<keyword evidence="3" id="KW-0547">Nucleotide-binding</keyword>
<evidence type="ECO:0000256" key="1">
    <source>
        <dbReference type="ARBA" id="ARBA00005417"/>
    </source>
</evidence>
<accession>A0A1E3XFZ5</accession>